<feature type="transmembrane region" description="Helical" evidence="8">
    <location>
        <begin position="418"/>
        <end position="434"/>
    </location>
</feature>
<dbReference type="InterPro" id="IPR001898">
    <property type="entry name" value="SLC13A/DASS"/>
</dbReference>
<keyword evidence="4" id="KW-1001">Plastid inner membrane</keyword>
<feature type="transmembrane region" description="Helical" evidence="8">
    <location>
        <begin position="681"/>
        <end position="700"/>
    </location>
</feature>
<evidence type="ECO:0000256" key="1">
    <source>
        <dbReference type="ARBA" id="ARBA00004478"/>
    </source>
</evidence>
<keyword evidence="5 8" id="KW-1133">Transmembrane helix</keyword>
<feature type="region of interest" description="Disordered" evidence="7">
    <location>
        <begin position="1"/>
        <end position="39"/>
    </location>
</feature>
<comment type="subcellular location">
    <subcellularLocation>
        <location evidence="1">Plastid</location>
        <location evidence="1">Chloroplast inner membrane</location>
        <topology evidence="1">Multi-pass membrane protein</topology>
    </subcellularLocation>
</comment>
<dbReference type="GO" id="GO:0022857">
    <property type="term" value="F:transmembrane transporter activity"/>
    <property type="evidence" value="ECO:0007669"/>
    <property type="project" value="InterPro"/>
</dbReference>
<keyword evidence="3 8" id="KW-0812">Transmembrane</keyword>
<feature type="transmembrane region" description="Helical" evidence="8">
    <location>
        <begin position="921"/>
        <end position="938"/>
    </location>
</feature>
<feature type="transmembrane region" description="Helical" evidence="8">
    <location>
        <begin position="893"/>
        <end position="909"/>
    </location>
</feature>
<proteinExistence type="inferred from homology"/>
<dbReference type="OrthoDB" id="1695362at2759"/>
<evidence type="ECO:0000313" key="10">
    <source>
        <dbReference type="Proteomes" id="UP000570595"/>
    </source>
</evidence>
<sequence>MSGACEVLPPQGNAPAPLVSPVTDSSANESSVDTRAEANTISRGKWDRLRFWRKKQTVSDATEVLPMTTDAPKEPAEPPTGIKRKWLQLKEWHENVWPGASIPKVAAIFALGLILWWLVPEGLGHDTWQVFVLFVCTIVAAVAEPLPLAGVCLVSLGVCAVTGVLTTKEMLSGFANSSVWLVMFAFFFSSGFAATGLGKRMCFMVLKYVGSTTLGLGYGICLCELVLSLAIPSCTARAAGVLLPILHPLMKEAFQSDPELGTQGRIGTYIVLVEISADAVAAAFWLTGGAWNAMMVQFMNDVGVNLSWVGWAYSQAPAGLIQLACIPLTVYFLYPPEVKKTPEAPKLATKKLEEMGPMGPRELTMLVVFIGMVLLWILSSIVKNIFPFTSTGVAAMGVGVLLLCGIIDVKKHIITDKGAFNLLLWFSVLLMLASELKNKGFWVWLADLIDLSSLPPYACLLVVCLIFYVTQYVFASITAHVSALYPALLQVALAAGVPPQVACRALALCTWSGHLTPYTSAANPAYFGMGYVTNKQWWVTGIAVLCVNFVLLISVDLPVYESDVHEEKPVKWTTRWSDKIKGSKVGQMWERWEYWQEHEWKGINIPIFILLAIIALALWWVHPSDLEPHTWQVFVAFLVIILGAVLEPLPMSASCIVGLGFCTVTSILSTDQVLSGFGNDTVWLVVMAFFIASGFVTSGLGKRICFIILKYLGSTTLGLAYGFCLCEFVLAIAIPSSTARAAGILLPIITPLLKEGFGSDPAKGTEKRIGTYLVMNEIVANTSSSVCWLTGGAWNAMMAKFCADVGVNIGWGGWAYSMAPLGIITLIYAPLVVFCIMPPEIKRTPQAKSIANEKLAEMGSMSKQEIAMLCVFIGIIILWIVSSMIAYVPYSTTGVAILGVSMLLLLGIIDVKKDIAQNSSAWDLFLWFGVLLMIATQLKDTGFFQWLAIKIDLSSLPPYAAVWICTFIFYVSQYLFASITAHVSAMFSLFLEIMQHAGVPMELGCRALAYTTLSGHLTHYTSSSNPPYYIMGYVKLSRWLWQGVCVMIVNVIYINTVGWGYWWLLGFW</sequence>
<feature type="transmembrane region" description="Helical" evidence="8">
    <location>
        <begin position="454"/>
        <end position="475"/>
    </location>
</feature>
<evidence type="ECO:0000256" key="8">
    <source>
        <dbReference type="SAM" id="Phobius"/>
    </source>
</evidence>
<feature type="transmembrane region" description="Helical" evidence="8">
    <location>
        <begin position="633"/>
        <end position="661"/>
    </location>
</feature>
<evidence type="ECO:0000256" key="7">
    <source>
        <dbReference type="SAM" id="MobiDB-lite"/>
    </source>
</evidence>
<dbReference type="PANTHER" id="PTHR42826">
    <property type="entry name" value="DICARBOXYLATE TRANSPORTER 2.1, CHLOROPLASTIC"/>
    <property type="match status" value="1"/>
</dbReference>
<feature type="transmembrane region" description="Helical" evidence="8">
    <location>
        <begin position="266"/>
        <end position="291"/>
    </location>
</feature>
<evidence type="ECO:0000256" key="4">
    <source>
        <dbReference type="ARBA" id="ARBA00022780"/>
    </source>
</evidence>
<dbReference type="GO" id="GO:0009706">
    <property type="term" value="C:chloroplast inner membrane"/>
    <property type="evidence" value="ECO:0007669"/>
    <property type="project" value="UniProtKB-SubCell"/>
</dbReference>
<dbReference type="Proteomes" id="UP000570595">
    <property type="component" value="Unassembled WGS sequence"/>
</dbReference>
<feature type="transmembrane region" description="Helical" evidence="8">
    <location>
        <begin position="958"/>
        <end position="991"/>
    </location>
</feature>
<evidence type="ECO:0000256" key="6">
    <source>
        <dbReference type="ARBA" id="ARBA00023136"/>
    </source>
</evidence>
<evidence type="ECO:0000313" key="9">
    <source>
        <dbReference type="EMBL" id="KAF4655923.1"/>
    </source>
</evidence>
<feature type="transmembrane region" description="Helical" evidence="8">
    <location>
        <begin position="866"/>
        <end position="887"/>
    </location>
</feature>
<dbReference type="InterPro" id="IPR030676">
    <property type="entry name" value="CitT-rel"/>
</dbReference>
<gene>
    <name evidence="9" type="ORF">FOZ61_007278</name>
</gene>
<feature type="transmembrane region" description="Helical" evidence="8">
    <location>
        <begin position="179"/>
        <end position="197"/>
    </location>
</feature>
<feature type="transmembrane region" description="Helical" evidence="8">
    <location>
        <begin position="388"/>
        <end position="406"/>
    </location>
</feature>
<dbReference type="NCBIfam" id="TIGR00785">
    <property type="entry name" value="dass"/>
    <property type="match status" value="2"/>
</dbReference>
<feature type="transmembrane region" description="Helical" evidence="8">
    <location>
        <begin position="96"/>
        <end position="119"/>
    </location>
</feature>
<feature type="transmembrane region" description="Helical" evidence="8">
    <location>
        <begin position="712"/>
        <end position="734"/>
    </location>
</feature>
<feature type="transmembrane region" description="Helical" evidence="8">
    <location>
        <begin position="537"/>
        <end position="555"/>
    </location>
</feature>
<comment type="similarity">
    <text evidence="2">Belongs to the SLC13A/DASS transporter (TC 2.A.47) family. DIT1 subfamily.</text>
</comment>
<name>A0A7J6L9Q1_PEROL</name>
<comment type="caution">
    <text evidence="9">The sequence shown here is derived from an EMBL/GenBank/DDBJ whole genome shotgun (WGS) entry which is preliminary data.</text>
</comment>
<evidence type="ECO:0000256" key="3">
    <source>
        <dbReference type="ARBA" id="ARBA00022692"/>
    </source>
</evidence>
<keyword evidence="6 8" id="KW-0472">Membrane</keyword>
<feature type="transmembrane region" description="Helical" evidence="8">
    <location>
        <begin position="1039"/>
        <end position="1062"/>
    </location>
</feature>
<feature type="transmembrane region" description="Helical" evidence="8">
    <location>
        <begin position="311"/>
        <end position="334"/>
    </location>
</feature>
<reference evidence="9 10" key="1">
    <citation type="submission" date="2020-04" db="EMBL/GenBank/DDBJ databases">
        <title>Perkinsus olseni comparative genomics.</title>
        <authorList>
            <person name="Bogema D.R."/>
        </authorList>
    </citation>
    <scope>NUCLEOTIDE SEQUENCE [LARGE SCALE GENOMIC DNA]</scope>
    <source>
        <strain evidence="9">ATCC PRA-179</strain>
    </source>
</reference>
<feature type="transmembrane region" description="Helical" evidence="8">
    <location>
        <begin position="814"/>
        <end position="836"/>
    </location>
</feature>
<dbReference type="Pfam" id="PF00939">
    <property type="entry name" value="Na_sulph_symp"/>
    <property type="match status" value="2"/>
</dbReference>
<keyword evidence="4" id="KW-0934">Plastid</keyword>
<organism evidence="9 10">
    <name type="scientific">Perkinsus olseni</name>
    <name type="common">Perkinsus atlanticus</name>
    <dbReference type="NCBI Taxonomy" id="32597"/>
    <lineage>
        <taxon>Eukaryota</taxon>
        <taxon>Sar</taxon>
        <taxon>Alveolata</taxon>
        <taxon>Perkinsozoa</taxon>
        <taxon>Perkinsea</taxon>
        <taxon>Perkinsida</taxon>
        <taxon>Perkinsidae</taxon>
        <taxon>Perkinsus</taxon>
    </lineage>
</organism>
<dbReference type="EMBL" id="JABAHT010000438">
    <property type="protein sequence ID" value="KAF4655923.1"/>
    <property type="molecule type" value="Genomic_DNA"/>
</dbReference>
<feature type="compositionally biased region" description="Polar residues" evidence="7">
    <location>
        <begin position="22"/>
        <end position="39"/>
    </location>
</feature>
<protein>
    <submittedName>
        <fullName evidence="9">Uncharacterized protein</fullName>
    </submittedName>
</protein>
<accession>A0A7J6L9Q1</accession>
<feature type="transmembrane region" description="Helical" evidence="8">
    <location>
        <begin position="603"/>
        <end position="621"/>
    </location>
</feature>
<dbReference type="AlphaFoldDB" id="A0A7J6L9Q1"/>
<evidence type="ECO:0000256" key="5">
    <source>
        <dbReference type="ARBA" id="ARBA00022989"/>
    </source>
</evidence>
<feature type="transmembrane region" description="Helical" evidence="8">
    <location>
        <begin position="363"/>
        <end position="382"/>
    </location>
</feature>
<feature type="transmembrane region" description="Helical" evidence="8">
    <location>
        <begin position="126"/>
        <end position="142"/>
    </location>
</feature>
<evidence type="ECO:0000256" key="2">
    <source>
        <dbReference type="ARBA" id="ARBA00007349"/>
    </source>
</evidence>